<protein>
    <recommendedName>
        <fullName evidence="4">Lectin-like protein BA14k</fullName>
    </recommendedName>
</protein>
<accession>A0A2W5KEZ6</accession>
<keyword evidence="1" id="KW-0732">Signal</keyword>
<dbReference type="Proteomes" id="UP000249577">
    <property type="component" value="Unassembled WGS sequence"/>
</dbReference>
<feature type="chain" id="PRO_5015844436" description="Lectin-like protein BA14k" evidence="1">
    <location>
        <begin position="29"/>
        <end position="115"/>
    </location>
</feature>
<evidence type="ECO:0000256" key="1">
    <source>
        <dbReference type="SAM" id="SignalP"/>
    </source>
</evidence>
<sequence>MTKFSTRRAALAAVALAVLAGGAAEATAAGPASPSIYDAPPERHWLFKPLGTPLKPDQMVRSKCDMAKAYVHGGPGHERASPHYRDKHRYRARNFKGYPKKPGCWLEPPAGWRHP</sequence>
<name>A0A2W5KEZ6_ANCNO</name>
<evidence type="ECO:0000313" key="3">
    <source>
        <dbReference type="Proteomes" id="UP000249577"/>
    </source>
</evidence>
<feature type="signal peptide" evidence="1">
    <location>
        <begin position="1"/>
        <end position="28"/>
    </location>
</feature>
<dbReference type="InterPro" id="IPR006311">
    <property type="entry name" value="TAT_signal"/>
</dbReference>
<comment type="caution">
    <text evidence="2">The sequence shown here is derived from an EMBL/GenBank/DDBJ whole genome shotgun (WGS) entry which is preliminary data.</text>
</comment>
<dbReference type="PROSITE" id="PS51318">
    <property type="entry name" value="TAT"/>
    <property type="match status" value="1"/>
</dbReference>
<gene>
    <name evidence="2" type="ORF">DI565_12970</name>
</gene>
<evidence type="ECO:0000313" key="2">
    <source>
        <dbReference type="EMBL" id="PZQ14324.1"/>
    </source>
</evidence>
<organism evidence="2 3">
    <name type="scientific">Ancylobacter novellus</name>
    <name type="common">Thiobacillus novellus</name>
    <dbReference type="NCBI Taxonomy" id="921"/>
    <lineage>
        <taxon>Bacteria</taxon>
        <taxon>Pseudomonadati</taxon>
        <taxon>Pseudomonadota</taxon>
        <taxon>Alphaproteobacteria</taxon>
        <taxon>Hyphomicrobiales</taxon>
        <taxon>Xanthobacteraceae</taxon>
        <taxon>Ancylobacter</taxon>
    </lineage>
</organism>
<proteinExistence type="predicted"/>
<dbReference type="AlphaFoldDB" id="A0A2W5KEZ6"/>
<dbReference type="EMBL" id="QFPN01000006">
    <property type="protein sequence ID" value="PZQ14324.1"/>
    <property type="molecule type" value="Genomic_DNA"/>
</dbReference>
<reference evidence="2 3" key="1">
    <citation type="submission" date="2017-08" db="EMBL/GenBank/DDBJ databases">
        <title>Infants hospitalized years apart are colonized by the same room-sourced microbial strains.</title>
        <authorList>
            <person name="Brooks B."/>
            <person name="Olm M.R."/>
            <person name="Firek B.A."/>
            <person name="Baker R."/>
            <person name="Thomas B.C."/>
            <person name="Morowitz M.J."/>
            <person name="Banfield J.F."/>
        </authorList>
    </citation>
    <scope>NUCLEOTIDE SEQUENCE [LARGE SCALE GENOMIC DNA]</scope>
    <source>
        <strain evidence="2">S2_005_003_R2_43</strain>
    </source>
</reference>
<evidence type="ECO:0008006" key="4">
    <source>
        <dbReference type="Google" id="ProtNLM"/>
    </source>
</evidence>